<dbReference type="PANTHER" id="PTHR36617:SF15">
    <property type="entry name" value="REVERSE TRANSCRIPTASE ZINC-BINDING DOMAIN-CONTAINING PROTEIN"/>
    <property type="match status" value="1"/>
</dbReference>
<sequence>MAPLSGCLNDKSVEALTPKVLLFIQQGKKDIQGLKGMPLLVGPRKLQVVLLARHINMLYTLDSFKRFLFECPSSSLERKISSQKKKTGVIAPKRFVQRVRKQNELFRSYMHQSIEHRHLESSKEVVSPWEDSGGGGAFSKGKSFADVVYRGKKEIQDLGSLEAWPRLTWRVKDLVESVRVTFTFCGEEFFKRLNDACRGFITIDEETRERRRLQWARILVKSNRKKVPRGPSRMSGRVGGEEECPAEGGIQVSPEKPSLSEQATKQSAPAEVSDYSVSQATAGIVPLVRSVEDVGPLSHLTFKDKVGGLLQFGSSNVQTLQGNEEKGSSEKKVVGKDEEMEVEKALEVEGWSKGEEFCSVIIPSKFAEFSGFLGLPMDAHEFLNYLLNELVDILEKESHVAKTLPDESLPSGQTANGPRNAPTNGVQREPLVTWVHKNFQVGKGNKIRFWIDPWCGNNVLSQGFPDLFSMAAQRNVTVEEYWDQNLGQGGWNLRLLRDFNDWELGLVGNLLVELRNYRVTVEEDSILWKEGADGLFKVKKAYRVLANAEGAGFPHSNVWVDKVPTKIAFFAWEATWGKVLTLDRLQRRGWQFPNRCFLCECEEETINHILIHCTVAKGLWDIILALCGV</sequence>
<reference evidence="3" key="1">
    <citation type="journal article" date="2007" name="PLoS ONE">
        <title>The first genome sequence of an elite grapevine cultivar (Pinot noir Vitis vinifera L.): coping with a highly heterozygous genome.</title>
        <authorList>
            <person name="Velasco R."/>
            <person name="Zharkikh A."/>
            <person name="Troggio M."/>
            <person name="Cartwright D.A."/>
            <person name="Cestaro A."/>
            <person name="Pruss D."/>
            <person name="Pindo M."/>
            <person name="FitzGerald L.M."/>
            <person name="Vezzulli S."/>
            <person name="Reid J."/>
            <person name="Malacarne G."/>
            <person name="Iliev D."/>
            <person name="Coppola G."/>
            <person name="Wardell B."/>
            <person name="Micheletti D."/>
            <person name="Macalma T."/>
            <person name="Facci M."/>
            <person name="Mitchell J.T."/>
            <person name="Perazzolli M."/>
            <person name="Eldredge G."/>
            <person name="Gatto P."/>
            <person name="Oyzerski R."/>
            <person name="Moretto M."/>
            <person name="Gutin N."/>
            <person name="Stefanini M."/>
            <person name="Chen Y."/>
            <person name="Segala C."/>
            <person name="Davenport C."/>
            <person name="Dematte L."/>
            <person name="Mraz A."/>
            <person name="Battilana J."/>
            <person name="Stormo K."/>
            <person name="Costa F."/>
            <person name="Tao Q."/>
            <person name="Si-Ammour A."/>
            <person name="Harkins T."/>
            <person name="Lackey A."/>
            <person name="Perbost C."/>
            <person name="Taillon B."/>
            <person name="Stella A."/>
            <person name="Solovyev V."/>
            <person name="Fawcett J.A."/>
            <person name="Sterck L."/>
            <person name="Vandepoele K."/>
            <person name="Grando S.M."/>
            <person name="Toppo S."/>
            <person name="Moser C."/>
            <person name="Lanchbury J."/>
            <person name="Bogden R."/>
            <person name="Skolnick M."/>
            <person name="Sgaramella V."/>
            <person name="Bhatnagar S.K."/>
            <person name="Fontana P."/>
            <person name="Gutin A."/>
            <person name="Van de Peer Y."/>
            <person name="Salamini F."/>
            <person name="Viola R."/>
        </authorList>
    </citation>
    <scope>NUCLEOTIDE SEQUENCE</scope>
</reference>
<dbReference type="InterPro" id="IPR026960">
    <property type="entry name" value="RVT-Znf"/>
</dbReference>
<dbReference type="Pfam" id="PF13966">
    <property type="entry name" value="zf-RVT"/>
    <property type="match status" value="1"/>
</dbReference>
<feature type="region of interest" description="Disordered" evidence="1">
    <location>
        <begin position="226"/>
        <end position="272"/>
    </location>
</feature>
<feature type="domain" description="Reverse transcriptase zinc-binding" evidence="2">
    <location>
        <begin position="536"/>
        <end position="620"/>
    </location>
</feature>
<evidence type="ECO:0000313" key="3">
    <source>
        <dbReference type="EMBL" id="CAN60975.1"/>
    </source>
</evidence>
<gene>
    <name evidence="3" type="ORF">VITISV_018843</name>
</gene>
<evidence type="ECO:0000256" key="1">
    <source>
        <dbReference type="SAM" id="MobiDB-lite"/>
    </source>
</evidence>
<dbReference type="EMBL" id="AM447456">
    <property type="protein sequence ID" value="CAN60975.1"/>
    <property type="molecule type" value="Genomic_DNA"/>
</dbReference>
<dbReference type="ExpressionAtlas" id="A5B5M5">
    <property type="expression patterns" value="baseline and differential"/>
</dbReference>
<dbReference type="PANTHER" id="PTHR36617">
    <property type="entry name" value="PROTEIN, PUTATIVE-RELATED"/>
    <property type="match status" value="1"/>
</dbReference>
<organism evidence="3">
    <name type="scientific">Vitis vinifera</name>
    <name type="common">Grape</name>
    <dbReference type="NCBI Taxonomy" id="29760"/>
    <lineage>
        <taxon>Eukaryota</taxon>
        <taxon>Viridiplantae</taxon>
        <taxon>Streptophyta</taxon>
        <taxon>Embryophyta</taxon>
        <taxon>Tracheophyta</taxon>
        <taxon>Spermatophyta</taxon>
        <taxon>Magnoliopsida</taxon>
        <taxon>eudicotyledons</taxon>
        <taxon>Gunneridae</taxon>
        <taxon>Pentapetalae</taxon>
        <taxon>rosids</taxon>
        <taxon>Vitales</taxon>
        <taxon>Vitaceae</taxon>
        <taxon>Viteae</taxon>
        <taxon>Vitis</taxon>
    </lineage>
</organism>
<feature type="region of interest" description="Disordered" evidence="1">
    <location>
        <begin position="404"/>
        <end position="425"/>
    </location>
</feature>
<protein>
    <recommendedName>
        <fullName evidence="2">Reverse transcriptase zinc-binding domain-containing protein</fullName>
    </recommendedName>
</protein>
<proteinExistence type="predicted"/>
<dbReference type="AlphaFoldDB" id="A5B5M5"/>
<name>A5B5M5_VITVI</name>
<accession>A5B5M5</accession>
<evidence type="ECO:0000259" key="2">
    <source>
        <dbReference type="Pfam" id="PF13966"/>
    </source>
</evidence>
<feature type="compositionally biased region" description="Polar residues" evidence="1">
    <location>
        <begin position="410"/>
        <end position="425"/>
    </location>
</feature>